<dbReference type="AlphaFoldDB" id="A0A430AW93"/>
<gene>
    <name evidence="2" type="ORF">CBF29_06235</name>
</gene>
<organism evidence="2 3">
    <name type="scientific">Vagococcus elongatus</name>
    <dbReference type="NCBI Taxonomy" id="180344"/>
    <lineage>
        <taxon>Bacteria</taxon>
        <taxon>Bacillati</taxon>
        <taxon>Bacillota</taxon>
        <taxon>Bacilli</taxon>
        <taxon>Lactobacillales</taxon>
        <taxon>Enterococcaceae</taxon>
        <taxon>Vagococcus</taxon>
    </lineage>
</organism>
<keyword evidence="2" id="KW-0966">Cell projection</keyword>
<reference evidence="2 3" key="1">
    <citation type="submission" date="2017-05" db="EMBL/GenBank/DDBJ databases">
        <title>Vagococcus spp. assemblies.</title>
        <authorList>
            <person name="Gulvik C.A."/>
        </authorList>
    </citation>
    <scope>NUCLEOTIDE SEQUENCE [LARGE SCALE GENOMIC DNA]</scope>
    <source>
        <strain evidence="2 3">CCUG 51432</strain>
    </source>
</reference>
<dbReference type="Pfam" id="PF16467">
    <property type="entry name" value="DUF5048"/>
    <property type="match status" value="1"/>
</dbReference>
<evidence type="ECO:0000313" key="2">
    <source>
        <dbReference type="EMBL" id="RSU12330.1"/>
    </source>
</evidence>
<dbReference type="InterPro" id="IPR032489">
    <property type="entry name" value="DUF5048"/>
</dbReference>
<dbReference type="EMBL" id="NGKA01000008">
    <property type="protein sequence ID" value="RSU12330.1"/>
    <property type="molecule type" value="Genomic_DNA"/>
</dbReference>
<name>A0A430AW93_9ENTE</name>
<dbReference type="Proteomes" id="UP000287605">
    <property type="component" value="Unassembled WGS sequence"/>
</dbReference>
<sequence>MSHDEPVLLTKQYKDHTIPNAVDSLRYEDLPFNAYSVHSQPIRNLDVTIQVLDEATDTVLETVSGRCESGNIRVESSSLIRRTGSLEVQFDPDFFPSASSLVWFGRIFRVYVGIKDLSMIDHTVNFLLGTFYADKAGVSVDAATSSITIGLEDKMGRFESDELENMIKISPGTPISETIRKVMEDLGETKFGYIQESLPSETVPYTMEFGIGEEKIEIISKLRDMYMDYTCGYNTKGEFEFYKISVQKETEFEHPKWSFSNDAIDGKDLMIEFKEDYVLKDIRNRVLVVGEMSDKTGITANGEVRITDAKNPFNVDAIGTRTKVITESKYVTDDQCYSRAKFEIWKVSNFQEKCEISAVPIYLLDVNDIIEVPNPITGVKSRYLIDSFSLDLKVDGKMSISAHKLYYTGVEYGEAFKPLVNAFMVGINNYGWLSLAEERIKDVFNISGSGNATIVVRFVDMELGGEQASVTSYGTTKNQTLQIDLADFSKLDFESESGANGRSEADYADRVLGHEMFHAVTNDYLGHDTMLDIPIWFKEGFAEFLHGGKDRYKLAYPKVEKSKKKSQLIELAEKQLNGLFEGSSEDYVAAYLIAIAIYNLCDSKMWSGIITNLRGIKNPGINFLYKLLPIADDNDKVKSLVMNEIRTMDKVWNLLDDESDKDTMSVGGVHFMNLYGVPLTAETVFNNSNATTDSIGFKIKKDN</sequence>
<evidence type="ECO:0000313" key="3">
    <source>
        <dbReference type="Proteomes" id="UP000287605"/>
    </source>
</evidence>
<protein>
    <submittedName>
        <fullName evidence="2">Flagellin</fullName>
    </submittedName>
</protein>
<proteinExistence type="predicted"/>
<keyword evidence="3" id="KW-1185">Reference proteome</keyword>
<keyword evidence="2" id="KW-0282">Flagellum</keyword>
<dbReference type="OrthoDB" id="9796789at2"/>
<accession>A0A430AW93</accession>
<feature type="domain" description="DUF5048" evidence="1">
    <location>
        <begin position="311"/>
        <end position="406"/>
    </location>
</feature>
<comment type="caution">
    <text evidence="2">The sequence shown here is derived from an EMBL/GenBank/DDBJ whole genome shotgun (WGS) entry which is preliminary data.</text>
</comment>
<keyword evidence="2" id="KW-0969">Cilium</keyword>
<evidence type="ECO:0000259" key="1">
    <source>
        <dbReference type="Pfam" id="PF16467"/>
    </source>
</evidence>